<dbReference type="AlphaFoldDB" id="A0A642C1H8"/>
<dbReference type="InterPro" id="IPR006311">
    <property type="entry name" value="TAT_signal"/>
</dbReference>
<organism evidence="1">
    <name type="scientific">Bacteroides ovatus</name>
    <dbReference type="NCBI Taxonomy" id="28116"/>
    <lineage>
        <taxon>Bacteria</taxon>
        <taxon>Pseudomonadati</taxon>
        <taxon>Bacteroidota</taxon>
        <taxon>Bacteroidia</taxon>
        <taxon>Bacteroidales</taxon>
        <taxon>Bacteroidaceae</taxon>
        <taxon>Bacteroides</taxon>
    </lineage>
</organism>
<name>A0A642C1H8_BACOV</name>
<dbReference type="Pfam" id="PF12831">
    <property type="entry name" value="FAD_oxidored"/>
    <property type="match status" value="1"/>
</dbReference>
<accession>A0A642C1H8</accession>
<dbReference type="PROSITE" id="PS51318">
    <property type="entry name" value="TAT"/>
    <property type="match status" value="1"/>
</dbReference>
<dbReference type="InterPro" id="IPR036188">
    <property type="entry name" value="FAD/NAD-bd_sf"/>
</dbReference>
<protein>
    <submittedName>
        <fullName evidence="1">FAD-dependent oxidoreductase</fullName>
    </submittedName>
</protein>
<proteinExistence type="predicted"/>
<dbReference type="InterPro" id="IPR019546">
    <property type="entry name" value="TAT_signal_bac_arc"/>
</dbReference>
<sequence>MITRRDFLKVTAAGGALASLGSVTEAKAAMKSAVPDEGFCHEGARKIPVIAEVDLVVAGGSSRAIAAAVAAAKTGSRVYLVGYMPYLGEDICGSHLYEREAGEKLQTALARKLFPGKNFPTPLHIKKTLEDELIDNNVQFLYSSYVTNVLTDPSGKPAGVVIANRSGRQAIRCKAIIDATHNASVAGLLGAERKPFIAGSQEFCYT</sequence>
<dbReference type="Pfam" id="PF10518">
    <property type="entry name" value="TAT_signal"/>
    <property type="match status" value="1"/>
</dbReference>
<reference evidence="1" key="1">
    <citation type="journal article" date="2019" name="Nat. Med.">
        <title>A library of human gut bacterial isolates paired with longitudinal multiomics data enables mechanistic microbiome research.</title>
        <authorList>
            <person name="Poyet M."/>
            <person name="Groussin M."/>
            <person name="Gibbons S.M."/>
            <person name="Avila-Pacheco J."/>
            <person name="Jiang X."/>
            <person name="Kearney S.M."/>
            <person name="Perrotta A.R."/>
            <person name="Berdy B."/>
            <person name="Zhao S."/>
            <person name="Lieberman T.D."/>
            <person name="Swanson P.K."/>
            <person name="Smith M."/>
            <person name="Roesemann S."/>
            <person name="Alexander J.E."/>
            <person name="Rich S.A."/>
            <person name="Livny J."/>
            <person name="Vlamakis H."/>
            <person name="Clish C."/>
            <person name="Bullock K."/>
            <person name="Deik A."/>
            <person name="Scott J."/>
            <person name="Pierce K.A."/>
            <person name="Xavier R.J."/>
            <person name="Alm E.J."/>
        </authorList>
    </citation>
    <scope>NUCLEOTIDE SEQUENCE</scope>
    <source>
        <strain evidence="1">BIOML-A16</strain>
    </source>
</reference>
<dbReference type="Gene3D" id="3.50.50.60">
    <property type="entry name" value="FAD/NAD(P)-binding domain"/>
    <property type="match status" value="1"/>
</dbReference>
<dbReference type="NCBIfam" id="TIGR01409">
    <property type="entry name" value="TAT_signal_seq"/>
    <property type="match status" value="1"/>
</dbReference>
<dbReference type="SUPFAM" id="SSF51905">
    <property type="entry name" value="FAD/NAD(P)-binding domain"/>
    <property type="match status" value="1"/>
</dbReference>
<gene>
    <name evidence="1" type="ORF">F3B52_27740</name>
</gene>
<dbReference type="EMBL" id="VWFQ01000193">
    <property type="protein sequence ID" value="KAA4631403.1"/>
    <property type="molecule type" value="Genomic_DNA"/>
</dbReference>
<comment type="caution">
    <text evidence="1">The sequence shown here is derived from an EMBL/GenBank/DDBJ whole genome shotgun (WGS) entry which is preliminary data.</text>
</comment>
<feature type="non-terminal residue" evidence="1">
    <location>
        <position position="206"/>
    </location>
</feature>
<evidence type="ECO:0000313" key="1">
    <source>
        <dbReference type="EMBL" id="KAA4631403.1"/>
    </source>
</evidence>